<keyword evidence="3 5" id="KW-0949">S-adenosyl-L-methionine</keyword>
<evidence type="ECO:0000256" key="5">
    <source>
        <dbReference type="PROSITE-ProRule" id="PRU01026"/>
    </source>
</evidence>
<feature type="binding site" evidence="5">
    <location>
        <position position="22"/>
    </location>
    <ligand>
        <name>S-adenosyl-L-methionine</name>
        <dbReference type="ChEBI" id="CHEBI:59789"/>
    </ligand>
</feature>
<feature type="binding site" evidence="5">
    <location>
        <position position="47"/>
    </location>
    <ligand>
        <name>S-adenosyl-L-methionine</name>
        <dbReference type="ChEBI" id="CHEBI:59789"/>
    </ligand>
</feature>
<dbReference type="EMBL" id="LJGW01000325">
    <property type="protein sequence ID" value="OEV10099.1"/>
    <property type="molecule type" value="Genomic_DNA"/>
</dbReference>
<organism evidence="7 8">
    <name type="scientific">Streptomyces nanshensis</name>
    <dbReference type="NCBI Taxonomy" id="518642"/>
    <lineage>
        <taxon>Bacteria</taxon>
        <taxon>Bacillati</taxon>
        <taxon>Actinomycetota</taxon>
        <taxon>Actinomycetes</taxon>
        <taxon>Kitasatosporales</taxon>
        <taxon>Streptomycetaceae</taxon>
        <taxon>Streptomyces</taxon>
    </lineage>
</organism>
<dbReference type="PANTHER" id="PTHR11727">
    <property type="entry name" value="DIMETHYLADENOSINE TRANSFERASE"/>
    <property type="match status" value="1"/>
</dbReference>
<reference evidence="7 8" key="1">
    <citation type="journal article" date="2016" name="Front. Microbiol.">
        <title>Comparative Genomics Analysis of Streptomyces Species Reveals Their Adaptation to the Marine Environment and Their Diversity at the Genomic Level.</title>
        <authorList>
            <person name="Tian X."/>
            <person name="Zhang Z."/>
            <person name="Yang T."/>
            <person name="Chen M."/>
            <person name="Li J."/>
            <person name="Chen F."/>
            <person name="Yang J."/>
            <person name="Li W."/>
            <person name="Zhang B."/>
            <person name="Zhang Z."/>
            <person name="Wu J."/>
            <person name="Zhang C."/>
            <person name="Long L."/>
            <person name="Xiao J."/>
        </authorList>
    </citation>
    <scope>NUCLEOTIDE SEQUENCE [LARGE SCALE GENOMIC DNA]</scope>
    <source>
        <strain evidence="7 8">SCSIO 10429</strain>
    </source>
</reference>
<name>A0A1E7L1P1_9ACTN</name>
<evidence type="ECO:0000256" key="2">
    <source>
        <dbReference type="ARBA" id="ARBA00022679"/>
    </source>
</evidence>
<dbReference type="InterPro" id="IPR029063">
    <property type="entry name" value="SAM-dependent_MTases_sf"/>
</dbReference>
<evidence type="ECO:0000256" key="3">
    <source>
        <dbReference type="ARBA" id="ARBA00022691"/>
    </source>
</evidence>
<comment type="similarity">
    <text evidence="5">Belongs to the class I-like SAM-binding methyltransferase superfamily. rRNA adenine N(6)-methyltransferase family.</text>
</comment>
<keyword evidence="1 5" id="KW-0489">Methyltransferase</keyword>
<protein>
    <recommendedName>
        <fullName evidence="6">Ribosomal RNA adenine methylase transferase N-terminal domain-containing protein</fullName>
    </recommendedName>
</protein>
<keyword evidence="4 5" id="KW-0694">RNA-binding</keyword>
<proteinExistence type="inferred from homology"/>
<evidence type="ECO:0000256" key="4">
    <source>
        <dbReference type="ARBA" id="ARBA00022884"/>
    </source>
</evidence>
<evidence type="ECO:0000259" key="6">
    <source>
        <dbReference type="SMART" id="SM00650"/>
    </source>
</evidence>
<feature type="binding site" evidence="5">
    <location>
        <position position="109"/>
    </location>
    <ligand>
        <name>S-adenosyl-L-methionine</name>
        <dbReference type="ChEBI" id="CHEBI:59789"/>
    </ligand>
</feature>
<dbReference type="PROSITE" id="PS01131">
    <property type="entry name" value="RRNA_A_DIMETH"/>
    <property type="match status" value="1"/>
</dbReference>
<sequence length="275" mass="30289">MSSHTRGLTVARRRKTLSQNFLHDDAAVRRIVRAATLAPDALVVEPGAGQGALTRRLATGGRRVIAYEIDPRLAALLARRLGDRPGLRLVRGDFLRAHPPHEPFAVVGNIPYSRTTDIVRWSLAAPQLTSATLLTQFEYAAKAGSDWGHRPGTQRPAARRWPLLTVSTWPEFTWRRIGRVDRRSFTPVPRSDSAVLRIERRAPPLLPPRLMPAYRDFVALGFTGVGGSLAATLSRRYRAARVRTAFARAGADTSAPVGLVSPEQWLVLFGELAAE</sequence>
<gene>
    <name evidence="7" type="ORF">AN218_19150</name>
</gene>
<feature type="binding site" evidence="5">
    <location>
        <position position="93"/>
    </location>
    <ligand>
        <name>S-adenosyl-L-methionine</name>
        <dbReference type="ChEBI" id="CHEBI:59789"/>
    </ligand>
</feature>
<comment type="caution">
    <text evidence="7">The sequence shown here is derived from an EMBL/GenBank/DDBJ whole genome shotgun (WGS) entry which is preliminary data.</text>
</comment>
<dbReference type="Proteomes" id="UP000176005">
    <property type="component" value="Unassembled WGS sequence"/>
</dbReference>
<dbReference type="Gene3D" id="3.40.50.150">
    <property type="entry name" value="Vaccinia Virus protein VP39"/>
    <property type="match status" value="1"/>
</dbReference>
<dbReference type="InterPro" id="IPR001737">
    <property type="entry name" value="KsgA/Erm"/>
</dbReference>
<dbReference type="InterPro" id="IPR020596">
    <property type="entry name" value="rRNA_Ade_Mease_Trfase_CS"/>
</dbReference>
<dbReference type="Pfam" id="PF00398">
    <property type="entry name" value="RrnaAD"/>
    <property type="match status" value="1"/>
</dbReference>
<feature type="binding site" evidence="5">
    <location>
        <position position="20"/>
    </location>
    <ligand>
        <name>S-adenosyl-L-methionine</name>
        <dbReference type="ChEBI" id="CHEBI:59789"/>
    </ligand>
</feature>
<accession>A0A1E7L1P1</accession>
<dbReference type="NCBIfam" id="NF000499">
    <property type="entry name" value="Erm23S_rRNA_broad"/>
    <property type="match status" value="1"/>
</dbReference>
<dbReference type="GO" id="GO:0000179">
    <property type="term" value="F:rRNA (adenine-N6,N6-)-dimethyltransferase activity"/>
    <property type="evidence" value="ECO:0007669"/>
    <property type="project" value="UniProtKB-UniRule"/>
</dbReference>
<evidence type="ECO:0000313" key="8">
    <source>
        <dbReference type="Proteomes" id="UP000176005"/>
    </source>
</evidence>
<keyword evidence="8" id="KW-1185">Reference proteome</keyword>
<evidence type="ECO:0000313" key="7">
    <source>
        <dbReference type="EMBL" id="OEV10099.1"/>
    </source>
</evidence>
<dbReference type="CDD" id="cd02440">
    <property type="entry name" value="AdoMet_MTases"/>
    <property type="match status" value="1"/>
</dbReference>
<feature type="binding site" evidence="5">
    <location>
        <position position="68"/>
    </location>
    <ligand>
        <name>S-adenosyl-L-methionine</name>
        <dbReference type="ChEBI" id="CHEBI:59789"/>
    </ligand>
</feature>
<dbReference type="GO" id="GO:0003723">
    <property type="term" value="F:RNA binding"/>
    <property type="evidence" value="ECO:0007669"/>
    <property type="project" value="UniProtKB-UniRule"/>
</dbReference>
<dbReference type="InterPro" id="IPR020598">
    <property type="entry name" value="rRNA_Ade_methylase_Trfase_N"/>
</dbReference>
<feature type="domain" description="Ribosomal RNA adenine methylase transferase N-terminal" evidence="6">
    <location>
        <begin position="27"/>
        <end position="202"/>
    </location>
</feature>
<dbReference type="SMART" id="SM00650">
    <property type="entry name" value="rADc"/>
    <property type="match status" value="1"/>
</dbReference>
<dbReference type="SUPFAM" id="SSF53335">
    <property type="entry name" value="S-adenosyl-L-methionine-dependent methyltransferases"/>
    <property type="match status" value="1"/>
</dbReference>
<dbReference type="GO" id="GO:0005829">
    <property type="term" value="C:cytosol"/>
    <property type="evidence" value="ECO:0007669"/>
    <property type="project" value="TreeGrafter"/>
</dbReference>
<dbReference type="PROSITE" id="PS51689">
    <property type="entry name" value="SAM_RNA_A_N6_MT"/>
    <property type="match status" value="1"/>
</dbReference>
<evidence type="ECO:0000256" key="1">
    <source>
        <dbReference type="ARBA" id="ARBA00022603"/>
    </source>
</evidence>
<dbReference type="PANTHER" id="PTHR11727:SF7">
    <property type="entry name" value="DIMETHYLADENOSINE TRANSFERASE-RELATED"/>
    <property type="match status" value="1"/>
</dbReference>
<keyword evidence="2 5" id="KW-0808">Transferase</keyword>
<dbReference type="AlphaFoldDB" id="A0A1E7L1P1"/>